<evidence type="ECO:0000313" key="3">
    <source>
        <dbReference type="Proteomes" id="UP000001058"/>
    </source>
</evidence>
<protein>
    <submittedName>
        <fullName evidence="2">Uncharacterized protein</fullName>
    </submittedName>
</protein>
<dbReference type="OrthoDB" id="549637at2759"/>
<feature type="compositionally biased region" description="Pro residues" evidence="1">
    <location>
        <begin position="64"/>
        <end position="84"/>
    </location>
</feature>
<dbReference type="AlphaFoldDB" id="D8UGA6"/>
<dbReference type="RefSeq" id="XP_002957678.1">
    <property type="nucleotide sequence ID" value="XM_002957632.1"/>
</dbReference>
<gene>
    <name evidence="2" type="ORF">VOLCADRAFT_107772</name>
</gene>
<feature type="region of interest" description="Disordered" evidence="1">
    <location>
        <begin position="349"/>
        <end position="376"/>
    </location>
</feature>
<feature type="compositionally biased region" description="Gly residues" evidence="1">
    <location>
        <begin position="49"/>
        <end position="58"/>
    </location>
</feature>
<feature type="region of interest" description="Disordered" evidence="1">
    <location>
        <begin position="274"/>
        <end position="302"/>
    </location>
</feature>
<dbReference type="Proteomes" id="UP000001058">
    <property type="component" value="Unassembled WGS sequence"/>
</dbReference>
<dbReference type="EMBL" id="GL378398">
    <property type="protein sequence ID" value="EFJ41227.1"/>
    <property type="molecule type" value="Genomic_DNA"/>
</dbReference>
<feature type="compositionally biased region" description="Basic residues" evidence="1">
    <location>
        <begin position="274"/>
        <end position="285"/>
    </location>
</feature>
<name>D8UGA6_VOLCA</name>
<dbReference type="STRING" id="3068.D8UGA6"/>
<reference evidence="2 3" key="1">
    <citation type="journal article" date="2010" name="Science">
        <title>Genomic analysis of organismal complexity in the multicellular green alga Volvox carteri.</title>
        <authorList>
            <person name="Prochnik S.E."/>
            <person name="Umen J."/>
            <person name="Nedelcu A.M."/>
            <person name="Hallmann A."/>
            <person name="Miller S.M."/>
            <person name="Nishii I."/>
            <person name="Ferris P."/>
            <person name="Kuo A."/>
            <person name="Mitros T."/>
            <person name="Fritz-Laylin L.K."/>
            <person name="Hellsten U."/>
            <person name="Chapman J."/>
            <person name="Simakov O."/>
            <person name="Rensing S.A."/>
            <person name="Terry A."/>
            <person name="Pangilinan J."/>
            <person name="Kapitonov V."/>
            <person name="Jurka J."/>
            <person name="Salamov A."/>
            <person name="Shapiro H."/>
            <person name="Schmutz J."/>
            <person name="Grimwood J."/>
            <person name="Lindquist E."/>
            <person name="Lucas S."/>
            <person name="Grigoriev I.V."/>
            <person name="Schmitt R."/>
            <person name="Kirk D."/>
            <person name="Rokhsar D.S."/>
        </authorList>
    </citation>
    <scope>NUCLEOTIDE SEQUENCE [LARGE SCALE GENOMIC DNA]</scope>
    <source>
        <strain evidence="3">f. Nagariensis / Eve</strain>
    </source>
</reference>
<sequence>MTRMGVYSSFRCCTPDRQVAAGGKTAAAAPPPRATRPAAAPPAAATDTGPGGGGGGEAAGISSPPRPPLPPPRRFFGATPPPHAPVTDLGPVPPPDHESALPAVADGLGSETGNVVDSDLEEDQAYQKVTSSYRNVMPYRQALRSLSAPALPSLRRHTDPAAVGPGPPGSPAAAPGGLAGGGGGAQRPPLRPDVRGVQVERKSDGTRQDKAGTFFLRQLLELTALGVGDADVAAALVHVFGPTRRIRLSGPTTSPEELEVREALLEAARRHVGLQHKPQTSHRNHHHDDEELPPPQQHQHQYQYQYQYQGTAAMEESFYGDRSYATAATAAASASSSSTTIETVAAAFGTSSSRTTSSSASASAADDADRSADEWKARVKEQNMQRRRLSSWLQYRGHDMGVVLKVFELLGI</sequence>
<dbReference type="GeneID" id="9627157"/>
<feature type="compositionally biased region" description="Low complexity" evidence="1">
    <location>
        <begin position="349"/>
        <end position="365"/>
    </location>
</feature>
<feature type="compositionally biased region" description="Low complexity" evidence="1">
    <location>
        <begin position="35"/>
        <end position="48"/>
    </location>
</feature>
<proteinExistence type="predicted"/>
<dbReference type="KEGG" id="vcn:VOLCADRAFT_107772"/>
<feature type="region of interest" description="Disordered" evidence="1">
    <location>
        <begin position="150"/>
        <end position="205"/>
    </location>
</feature>
<keyword evidence="3" id="KW-1185">Reference proteome</keyword>
<evidence type="ECO:0000256" key="1">
    <source>
        <dbReference type="SAM" id="MobiDB-lite"/>
    </source>
</evidence>
<evidence type="ECO:0000313" key="2">
    <source>
        <dbReference type="EMBL" id="EFJ41227.1"/>
    </source>
</evidence>
<feature type="compositionally biased region" description="Basic and acidic residues" evidence="1">
    <location>
        <begin position="190"/>
        <end position="205"/>
    </location>
</feature>
<feature type="compositionally biased region" description="Basic and acidic residues" evidence="1">
    <location>
        <begin position="367"/>
        <end position="376"/>
    </location>
</feature>
<dbReference type="InParanoid" id="D8UGA6"/>
<organism evidence="3">
    <name type="scientific">Volvox carteri f. nagariensis</name>
    <dbReference type="NCBI Taxonomy" id="3068"/>
    <lineage>
        <taxon>Eukaryota</taxon>
        <taxon>Viridiplantae</taxon>
        <taxon>Chlorophyta</taxon>
        <taxon>core chlorophytes</taxon>
        <taxon>Chlorophyceae</taxon>
        <taxon>CS clade</taxon>
        <taxon>Chlamydomonadales</taxon>
        <taxon>Volvocaceae</taxon>
        <taxon>Volvox</taxon>
    </lineage>
</organism>
<feature type="region of interest" description="Disordered" evidence="1">
    <location>
        <begin position="20"/>
        <end position="120"/>
    </location>
</feature>
<accession>D8UGA6</accession>